<feature type="transmembrane region" description="Helical" evidence="1">
    <location>
        <begin position="15"/>
        <end position="36"/>
    </location>
</feature>
<feature type="transmembrane region" description="Helical" evidence="1">
    <location>
        <begin position="111"/>
        <end position="135"/>
    </location>
</feature>
<keyword evidence="1" id="KW-1133">Transmembrane helix</keyword>
<organism evidence="2 3">
    <name type="scientific">Pyrobaculum calidifontis (strain DSM 21063 / JCM 11548 / VA1)</name>
    <dbReference type="NCBI Taxonomy" id="410359"/>
    <lineage>
        <taxon>Archaea</taxon>
        <taxon>Thermoproteota</taxon>
        <taxon>Thermoprotei</taxon>
        <taxon>Thermoproteales</taxon>
        <taxon>Thermoproteaceae</taxon>
        <taxon>Pyrobaculum</taxon>
    </lineage>
</organism>
<keyword evidence="1" id="KW-0812">Transmembrane</keyword>
<dbReference type="eggNOG" id="arCOG07028">
    <property type="taxonomic scope" value="Archaea"/>
</dbReference>
<proteinExistence type="predicted"/>
<dbReference type="EMBL" id="CP000561">
    <property type="protein sequence ID" value="ABO08087.1"/>
    <property type="molecule type" value="Genomic_DNA"/>
</dbReference>
<feature type="transmembrane region" description="Helical" evidence="1">
    <location>
        <begin position="43"/>
        <end position="64"/>
    </location>
</feature>
<evidence type="ECO:0000256" key="1">
    <source>
        <dbReference type="SAM" id="Phobius"/>
    </source>
</evidence>
<feature type="transmembrane region" description="Helical" evidence="1">
    <location>
        <begin position="70"/>
        <end position="90"/>
    </location>
</feature>
<dbReference type="KEGG" id="pcl:Pcal_0661"/>
<evidence type="ECO:0000313" key="2">
    <source>
        <dbReference type="EMBL" id="ABO08087.1"/>
    </source>
</evidence>
<keyword evidence="3" id="KW-1185">Reference proteome</keyword>
<reference evidence="2" key="1">
    <citation type="submission" date="2007-02" db="EMBL/GenBank/DDBJ databases">
        <title>Complete sequence of Pyrobaculum calidifontis JCM 11548.</title>
        <authorList>
            <consortium name="US DOE Joint Genome Institute"/>
            <person name="Copeland A."/>
            <person name="Lucas S."/>
            <person name="Lapidus A."/>
            <person name="Barry K."/>
            <person name="Glavina del Rio T."/>
            <person name="Dalin E."/>
            <person name="Tice H."/>
            <person name="Pitluck S."/>
            <person name="Chain P."/>
            <person name="Malfatti S."/>
            <person name="Shin M."/>
            <person name="Vergez L."/>
            <person name="Schmutz J."/>
            <person name="Larimer F."/>
            <person name="Land M."/>
            <person name="Hauser L."/>
            <person name="Kyrpides N."/>
            <person name="Mikhailova N."/>
            <person name="Cozen A.E."/>
            <person name="Fitz-Gibbon S.T."/>
            <person name="House C.H."/>
            <person name="Saltikov C."/>
            <person name="Lowe T.M."/>
            <person name="Richardson P."/>
        </authorList>
    </citation>
    <scope>NUCLEOTIDE SEQUENCE [LARGE SCALE GENOMIC DNA]</scope>
    <source>
        <strain evidence="2">JCM 11548</strain>
    </source>
</reference>
<gene>
    <name evidence="2" type="ordered locus">Pcal_0661</name>
</gene>
<protein>
    <submittedName>
        <fullName evidence="2">Uncharacterized protein</fullName>
    </submittedName>
</protein>
<dbReference type="Proteomes" id="UP000001431">
    <property type="component" value="Chromosome"/>
</dbReference>
<feature type="transmembrane region" description="Helical" evidence="1">
    <location>
        <begin position="147"/>
        <end position="171"/>
    </location>
</feature>
<keyword evidence="1" id="KW-0472">Membrane</keyword>
<evidence type="ECO:0000313" key="3">
    <source>
        <dbReference type="Proteomes" id="UP000001431"/>
    </source>
</evidence>
<accession>A3MTX0</accession>
<dbReference type="AlphaFoldDB" id="A3MTX0"/>
<name>A3MTX0_PYRCJ</name>
<dbReference type="HOGENOM" id="CLU_1709212_0_0_2"/>
<sequence>MYSPSRWAVVGVRNLSPYCILPVRWTVFAAVGFLHVPLLWDHLLWFYPAFFSLDALAPIALVAVGVDAHIAFLATSTALVGLYGLTYEALGMSHHVRKVVERIARLRGAKLTWAGYLAVVSSAIVLGALPTALVVRLLDLSFWKATAVYVVIASALAGASAYGTEALMWLLR</sequence>